<dbReference type="Gene3D" id="3.40.50.150">
    <property type="entry name" value="Vaccinia Virus protein VP39"/>
    <property type="match status" value="1"/>
</dbReference>
<dbReference type="Pfam" id="PF08241">
    <property type="entry name" value="Methyltransf_11"/>
    <property type="match status" value="1"/>
</dbReference>
<feature type="domain" description="Methyltransferase type 11" evidence="1">
    <location>
        <begin position="51"/>
        <end position="150"/>
    </location>
</feature>
<dbReference type="CDD" id="cd02440">
    <property type="entry name" value="AdoMet_MTases"/>
    <property type="match status" value="1"/>
</dbReference>
<sequence>MSAITSDPTFRAYSAADANMYAAQRPAYSQKLYDVILNHHASTGGEFYTILDCGCGPGRATVDLARYFDRATGADPGKAMIEVAQERGGKTRSGRDIEYVVSSAEELSKMDGLQPESVDLLTAAMAAHWFDMSAFWSETAKVVRPGGTVALWTCSSSFCRMFPHPSTPNAGAVKEALLSVEERMLTEHRLHGNDLAMNMYDDLLLPWDVSPPVAAFPQSKYIKHDFDRDGVLSNGISFLNGSQVYSLAEIECGSGTASMVTRWRAANPELVGTDKDVMSVFAREIGNALGGQDWLESGGGTAILLFKKSL</sequence>
<dbReference type="InterPro" id="IPR051052">
    <property type="entry name" value="Diverse_substrate_MTase"/>
</dbReference>
<protein>
    <recommendedName>
        <fullName evidence="1">Methyltransferase type 11 domain-containing protein</fullName>
    </recommendedName>
</protein>
<keyword evidence="3" id="KW-1185">Reference proteome</keyword>
<dbReference type="EMBL" id="JAZHXI010000013">
    <property type="protein sequence ID" value="KAL2064849.1"/>
    <property type="molecule type" value="Genomic_DNA"/>
</dbReference>
<comment type="caution">
    <text evidence="2">The sequence shown here is derived from an EMBL/GenBank/DDBJ whole genome shotgun (WGS) entry which is preliminary data.</text>
</comment>
<dbReference type="InterPro" id="IPR013216">
    <property type="entry name" value="Methyltransf_11"/>
</dbReference>
<proteinExistence type="predicted"/>
<dbReference type="PANTHER" id="PTHR44942:SF10">
    <property type="entry name" value="METHYLTRANSFERASE TYPE 11 DOMAIN-CONTAINING PROTEIN"/>
    <property type="match status" value="1"/>
</dbReference>
<dbReference type="SUPFAM" id="SSF53335">
    <property type="entry name" value="S-adenosyl-L-methionine-dependent methyltransferases"/>
    <property type="match status" value="1"/>
</dbReference>
<evidence type="ECO:0000313" key="3">
    <source>
        <dbReference type="Proteomes" id="UP001595075"/>
    </source>
</evidence>
<dbReference type="Proteomes" id="UP001595075">
    <property type="component" value="Unassembled WGS sequence"/>
</dbReference>
<evidence type="ECO:0000259" key="1">
    <source>
        <dbReference type="Pfam" id="PF08241"/>
    </source>
</evidence>
<organism evidence="2 3">
    <name type="scientific">Oculimacula yallundae</name>
    <dbReference type="NCBI Taxonomy" id="86028"/>
    <lineage>
        <taxon>Eukaryota</taxon>
        <taxon>Fungi</taxon>
        <taxon>Dikarya</taxon>
        <taxon>Ascomycota</taxon>
        <taxon>Pezizomycotina</taxon>
        <taxon>Leotiomycetes</taxon>
        <taxon>Helotiales</taxon>
        <taxon>Ploettnerulaceae</taxon>
        <taxon>Oculimacula</taxon>
    </lineage>
</organism>
<dbReference type="InterPro" id="IPR029063">
    <property type="entry name" value="SAM-dependent_MTases_sf"/>
</dbReference>
<evidence type="ECO:0000313" key="2">
    <source>
        <dbReference type="EMBL" id="KAL2064849.1"/>
    </source>
</evidence>
<gene>
    <name evidence="2" type="ORF">VTL71DRAFT_3989</name>
</gene>
<name>A0ABR4C6F1_9HELO</name>
<reference evidence="2 3" key="1">
    <citation type="journal article" date="2024" name="Commun. Biol.">
        <title>Comparative genomic analysis of thermophilic fungi reveals convergent evolutionary adaptations and gene losses.</title>
        <authorList>
            <person name="Steindorff A.S."/>
            <person name="Aguilar-Pontes M.V."/>
            <person name="Robinson A.J."/>
            <person name="Andreopoulos B."/>
            <person name="LaButti K."/>
            <person name="Kuo A."/>
            <person name="Mondo S."/>
            <person name="Riley R."/>
            <person name="Otillar R."/>
            <person name="Haridas S."/>
            <person name="Lipzen A."/>
            <person name="Grimwood J."/>
            <person name="Schmutz J."/>
            <person name="Clum A."/>
            <person name="Reid I.D."/>
            <person name="Moisan M.C."/>
            <person name="Butler G."/>
            <person name="Nguyen T.T.M."/>
            <person name="Dewar K."/>
            <person name="Conant G."/>
            <person name="Drula E."/>
            <person name="Henrissat B."/>
            <person name="Hansel C."/>
            <person name="Singer S."/>
            <person name="Hutchinson M.I."/>
            <person name="de Vries R.P."/>
            <person name="Natvig D.O."/>
            <person name="Powell A.J."/>
            <person name="Tsang A."/>
            <person name="Grigoriev I.V."/>
        </authorList>
    </citation>
    <scope>NUCLEOTIDE SEQUENCE [LARGE SCALE GENOMIC DNA]</scope>
    <source>
        <strain evidence="2 3">CBS 494.80</strain>
    </source>
</reference>
<accession>A0ABR4C6F1</accession>
<dbReference type="PANTHER" id="PTHR44942">
    <property type="entry name" value="METHYLTRANSF_11 DOMAIN-CONTAINING PROTEIN"/>
    <property type="match status" value="1"/>
</dbReference>